<comment type="similarity">
    <text evidence="1 2">Belongs to the phD/YefM antitoxin family.</text>
</comment>
<dbReference type="Proteomes" id="UP000273158">
    <property type="component" value="Unassembled WGS sequence"/>
</dbReference>
<dbReference type="InterPro" id="IPR006442">
    <property type="entry name" value="Antitoxin_Phd/YefM"/>
</dbReference>
<sequence length="85" mass="9302">MERVGIRELKAHLSAYVDAARNGERVVVTDRGVVVAQLVSADGESALSRLLDEGLAMPPSHARRDVPRPRRTRGTVSDLVGQQRE</sequence>
<dbReference type="SUPFAM" id="SSF143120">
    <property type="entry name" value="YefM-like"/>
    <property type="match status" value="1"/>
</dbReference>
<protein>
    <recommendedName>
        <fullName evidence="2">Antitoxin</fullName>
    </recommendedName>
</protein>
<evidence type="ECO:0000313" key="4">
    <source>
        <dbReference type="EMBL" id="RLK48944.1"/>
    </source>
</evidence>
<dbReference type="PANTHER" id="PTHR35377">
    <property type="entry name" value="ANTITOXIN VAPB49-RELATED-RELATED"/>
    <property type="match status" value="1"/>
</dbReference>
<reference evidence="4 5" key="1">
    <citation type="journal article" date="2015" name="Stand. Genomic Sci.">
        <title>Genomic Encyclopedia of Bacterial and Archaeal Type Strains, Phase III: the genomes of soil and plant-associated and newly described type strains.</title>
        <authorList>
            <person name="Whitman W.B."/>
            <person name="Woyke T."/>
            <person name="Klenk H.P."/>
            <person name="Zhou Y."/>
            <person name="Lilburn T.G."/>
            <person name="Beck B.J."/>
            <person name="De Vos P."/>
            <person name="Vandamme P."/>
            <person name="Eisen J.A."/>
            <person name="Garrity G."/>
            <person name="Hugenholtz P."/>
            <person name="Kyrpides N.C."/>
        </authorList>
    </citation>
    <scope>NUCLEOTIDE SEQUENCE [LARGE SCALE GENOMIC DNA]</scope>
    <source>
        <strain evidence="4 5">S2T63</strain>
    </source>
</reference>
<evidence type="ECO:0000256" key="1">
    <source>
        <dbReference type="ARBA" id="ARBA00009981"/>
    </source>
</evidence>
<dbReference type="Pfam" id="PF02604">
    <property type="entry name" value="PhdYeFM_antitox"/>
    <property type="match status" value="1"/>
</dbReference>
<dbReference type="AlphaFoldDB" id="A0A498BYM3"/>
<proteinExistence type="inferred from homology"/>
<keyword evidence="5" id="KW-1185">Reference proteome</keyword>
<gene>
    <name evidence="4" type="ORF">C7474_1071</name>
</gene>
<evidence type="ECO:0000256" key="2">
    <source>
        <dbReference type="RuleBase" id="RU362080"/>
    </source>
</evidence>
<comment type="caution">
    <text evidence="4">The sequence shown here is derived from an EMBL/GenBank/DDBJ whole genome shotgun (WGS) entry which is preliminary data.</text>
</comment>
<dbReference type="NCBIfam" id="TIGR01552">
    <property type="entry name" value="phd_fam"/>
    <property type="match status" value="1"/>
</dbReference>
<name>A0A498BYM3_9MICO</name>
<dbReference type="Gene3D" id="3.40.1620.10">
    <property type="entry name" value="YefM-like domain"/>
    <property type="match status" value="1"/>
</dbReference>
<dbReference type="RefSeq" id="WP_121057965.1">
    <property type="nucleotide sequence ID" value="NZ_RCDB01000002.1"/>
</dbReference>
<evidence type="ECO:0000313" key="5">
    <source>
        <dbReference type="Proteomes" id="UP000273158"/>
    </source>
</evidence>
<dbReference type="InterPro" id="IPR051416">
    <property type="entry name" value="phD-YefM_TA_antitoxins"/>
</dbReference>
<dbReference type="EMBL" id="RCDB01000002">
    <property type="protein sequence ID" value="RLK48944.1"/>
    <property type="molecule type" value="Genomic_DNA"/>
</dbReference>
<organism evidence="4 5">
    <name type="scientific">Microbacterium telephonicum</name>
    <dbReference type="NCBI Taxonomy" id="1714841"/>
    <lineage>
        <taxon>Bacteria</taxon>
        <taxon>Bacillati</taxon>
        <taxon>Actinomycetota</taxon>
        <taxon>Actinomycetes</taxon>
        <taxon>Micrococcales</taxon>
        <taxon>Microbacteriaceae</taxon>
        <taxon>Microbacterium</taxon>
    </lineage>
</organism>
<comment type="function">
    <text evidence="2">Antitoxin component of a type II toxin-antitoxin (TA) system.</text>
</comment>
<accession>A0A498BYM3</accession>
<evidence type="ECO:0000256" key="3">
    <source>
        <dbReference type="SAM" id="MobiDB-lite"/>
    </source>
</evidence>
<feature type="region of interest" description="Disordered" evidence="3">
    <location>
        <begin position="57"/>
        <end position="85"/>
    </location>
</feature>
<dbReference type="InterPro" id="IPR036165">
    <property type="entry name" value="YefM-like_sf"/>
</dbReference>